<dbReference type="InterPro" id="IPR049492">
    <property type="entry name" value="BD-FAE-like_dom"/>
</dbReference>
<dbReference type="PANTHER" id="PTHR48081">
    <property type="entry name" value="AB HYDROLASE SUPERFAMILY PROTEIN C4A8.06C"/>
    <property type="match status" value="1"/>
</dbReference>
<evidence type="ECO:0000313" key="4">
    <source>
        <dbReference type="EMBL" id="MBC5682925.1"/>
    </source>
</evidence>
<evidence type="ECO:0000259" key="2">
    <source>
        <dbReference type="Pfam" id="PF00326"/>
    </source>
</evidence>
<protein>
    <submittedName>
        <fullName evidence="4">Alpha/beta hydrolase fold domain-containing protein</fullName>
    </submittedName>
</protein>
<dbReference type="Pfam" id="PF00326">
    <property type="entry name" value="Peptidase_S9"/>
    <property type="match status" value="1"/>
</dbReference>
<dbReference type="GO" id="GO:0016787">
    <property type="term" value="F:hydrolase activity"/>
    <property type="evidence" value="ECO:0007669"/>
    <property type="project" value="UniProtKB-KW"/>
</dbReference>
<reference evidence="4 5" key="1">
    <citation type="submission" date="2020-08" db="EMBL/GenBank/DDBJ databases">
        <title>Genome public.</title>
        <authorList>
            <person name="Liu C."/>
            <person name="Sun Q."/>
        </authorList>
    </citation>
    <scope>NUCLEOTIDE SEQUENCE [LARGE SCALE GENOMIC DNA]</scope>
    <source>
        <strain evidence="4 5">NSJ-13</strain>
    </source>
</reference>
<evidence type="ECO:0000259" key="3">
    <source>
        <dbReference type="Pfam" id="PF20434"/>
    </source>
</evidence>
<dbReference type="Proteomes" id="UP000631576">
    <property type="component" value="Unassembled WGS sequence"/>
</dbReference>
<keyword evidence="5" id="KW-1185">Reference proteome</keyword>
<comment type="caution">
    <text evidence="4">The sequence shown here is derived from an EMBL/GenBank/DDBJ whole genome shotgun (WGS) entry which is preliminary data.</text>
</comment>
<dbReference type="InterPro" id="IPR029058">
    <property type="entry name" value="AB_hydrolase_fold"/>
</dbReference>
<feature type="domain" description="Peptidase S9 prolyl oligopeptidase catalytic" evidence="2">
    <location>
        <begin position="156"/>
        <end position="214"/>
    </location>
</feature>
<dbReference type="Pfam" id="PF20434">
    <property type="entry name" value="BD-FAE"/>
    <property type="match status" value="1"/>
</dbReference>
<feature type="domain" description="BD-FAE-like" evidence="3">
    <location>
        <begin position="31"/>
        <end position="129"/>
    </location>
</feature>
<dbReference type="RefSeq" id="WP_186864721.1">
    <property type="nucleotide sequence ID" value="NZ_JACOPE010000001.1"/>
</dbReference>
<evidence type="ECO:0000256" key="1">
    <source>
        <dbReference type="ARBA" id="ARBA00022801"/>
    </source>
</evidence>
<sequence length="347" mass="38628">MRTLEVTINSREDVSLTVYLQDVEKEFRNITKRPAVLIIPGGGYQFCSDREADPVALAYLKAGYDAFVLRYSVGDKYKWPEPLEDYEDAIEYIESHAEEWNVLTDKIAVVGFSAGGHLAGAAATIANHKPAAVVLGYAVLNEVVDEIAQDAPRIAEHVDYDTVPCFLFASRADNVVPVKNTLDMMNALDKAGITFESHIYAFGPHGFSVGDTAIQTRESSFCERIPNWVQDSIGFLKDVMGDFYVGTAENKILTEPKCKAHMTDDGSAWLSLDCTIGRIFGNPKAKEVLIDVIAIMQKKIIPFTPEMTFGDMMECFSRMKLRDLLHERSIEIDEEKIDALLGEVPNI</sequence>
<gene>
    <name evidence="4" type="ORF">H8S40_04975</name>
</gene>
<dbReference type="InterPro" id="IPR050300">
    <property type="entry name" value="GDXG_lipolytic_enzyme"/>
</dbReference>
<proteinExistence type="predicted"/>
<accession>A0ABR7G663</accession>
<evidence type="ECO:0000313" key="5">
    <source>
        <dbReference type="Proteomes" id="UP000631576"/>
    </source>
</evidence>
<dbReference type="EMBL" id="JACOPE010000001">
    <property type="protein sequence ID" value="MBC5682925.1"/>
    <property type="molecule type" value="Genomic_DNA"/>
</dbReference>
<dbReference type="InterPro" id="IPR001375">
    <property type="entry name" value="Peptidase_S9_cat"/>
</dbReference>
<dbReference type="Gene3D" id="3.40.50.1820">
    <property type="entry name" value="alpha/beta hydrolase"/>
    <property type="match status" value="1"/>
</dbReference>
<dbReference type="SUPFAM" id="SSF53474">
    <property type="entry name" value="alpha/beta-Hydrolases"/>
    <property type="match status" value="1"/>
</dbReference>
<organism evidence="4 5">
    <name type="scientific">Ruminococcus hominis</name>
    <dbReference type="NCBI Taxonomy" id="2763065"/>
    <lineage>
        <taxon>Bacteria</taxon>
        <taxon>Bacillati</taxon>
        <taxon>Bacillota</taxon>
        <taxon>Clostridia</taxon>
        <taxon>Eubacteriales</taxon>
        <taxon>Oscillospiraceae</taxon>
        <taxon>Ruminococcus</taxon>
    </lineage>
</organism>
<keyword evidence="1 4" id="KW-0378">Hydrolase</keyword>
<dbReference type="PANTHER" id="PTHR48081:SF6">
    <property type="entry name" value="PEPTIDASE S9 PROLYL OLIGOPEPTIDASE CATALYTIC DOMAIN-CONTAINING PROTEIN"/>
    <property type="match status" value="1"/>
</dbReference>
<name>A0ABR7G663_9FIRM</name>